<keyword evidence="3" id="KW-0812">Transmembrane</keyword>
<feature type="coiled-coil region" evidence="1">
    <location>
        <begin position="31"/>
        <end position="59"/>
    </location>
</feature>
<feature type="region of interest" description="Disordered" evidence="2">
    <location>
        <begin position="68"/>
        <end position="90"/>
    </location>
</feature>
<evidence type="ECO:0000313" key="5">
    <source>
        <dbReference type="WBParaSite" id="MhA1_Contig1476.frz3.gene4"/>
    </source>
</evidence>
<keyword evidence="1" id="KW-0175">Coiled coil</keyword>
<evidence type="ECO:0000256" key="1">
    <source>
        <dbReference type="SAM" id="Coils"/>
    </source>
</evidence>
<evidence type="ECO:0000256" key="3">
    <source>
        <dbReference type="SAM" id="Phobius"/>
    </source>
</evidence>
<accession>A0A1I8B7L0</accession>
<protein>
    <submittedName>
        <fullName evidence="5">Uncharacterized protein</fullName>
    </submittedName>
</protein>
<feature type="transmembrane region" description="Helical" evidence="3">
    <location>
        <begin position="216"/>
        <end position="238"/>
    </location>
</feature>
<dbReference type="Proteomes" id="UP000095281">
    <property type="component" value="Unplaced"/>
</dbReference>
<sequence>MGSRYLNLPQTGEIPSSMVDQFFNDIPPPLRKKTIQELKEEEREAREKAEIAITEALLNEDLENIEDLKNGGNGEKGRKKRRSFRLPSSSGSGPLGWLGINQIILGLFLLLFDAFTNPLSQSGFGVSASLFAILSAVLSFISASRWPERISLCILLPGCAFTSLLWACLGIESSQKLSNHPIPINCPSTKQLEFLIWFKWLKEESFLNIRKCIGPAINSILLCIALIGGFLSLCSLLVCCRSLHLACSTNPSKIKKLKRKMSVNKPMIAAAHRPFTLLISPTGRVRTKIPRLPLRKIVEEENKTNETNCE</sequence>
<organism evidence="4 5">
    <name type="scientific">Meloidogyne hapla</name>
    <name type="common">Root-knot nematode worm</name>
    <dbReference type="NCBI Taxonomy" id="6305"/>
    <lineage>
        <taxon>Eukaryota</taxon>
        <taxon>Metazoa</taxon>
        <taxon>Ecdysozoa</taxon>
        <taxon>Nematoda</taxon>
        <taxon>Chromadorea</taxon>
        <taxon>Rhabditida</taxon>
        <taxon>Tylenchina</taxon>
        <taxon>Tylenchomorpha</taxon>
        <taxon>Tylenchoidea</taxon>
        <taxon>Meloidogynidae</taxon>
        <taxon>Meloidogyninae</taxon>
        <taxon>Meloidogyne</taxon>
    </lineage>
</organism>
<dbReference type="WBParaSite" id="MhA1_Contig1476.frz3.gene4">
    <property type="protein sequence ID" value="MhA1_Contig1476.frz3.gene4"/>
    <property type="gene ID" value="MhA1_Contig1476.frz3.gene4"/>
</dbReference>
<proteinExistence type="predicted"/>
<dbReference type="AlphaFoldDB" id="A0A1I8B7L0"/>
<name>A0A1I8B7L0_MELHA</name>
<reference evidence="5" key="1">
    <citation type="submission" date="2016-11" db="UniProtKB">
        <authorList>
            <consortium name="WormBaseParasite"/>
        </authorList>
    </citation>
    <scope>IDENTIFICATION</scope>
</reference>
<feature type="transmembrane region" description="Helical" evidence="3">
    <location>
        <begin position="95"/>
        <end position="112"/>
    </location>
</feature>
<feature type="transmembrane region" description="Helical" evidence="3">
    <location>
        <begin position="124"/>
        <end position="143"/>
    </location>
</feature>
<evidence type="ECO:0000256" key="2">
    <source>
        <dbReference type="SAM" id="MobiDB-lite"/>
    </source>
</evidence>
<keyword evidence="3" id="KW-1133">Transmembrane helix</keyword>
<feature type="transmembrane region" description="Helical" evidence="3">
    <location>
        <begin position="149"/>
        <end position="169"/>
    </location>
</feature>
<keyword evidence="4" id="KW-1185">Reference proteome</keyword>
<keyword evidence="3" id="KW-0472">Membrane</keyword>
<evidence type="ECO:0000313" key="4">
    <source>
        <dbReference type="Proteomes" id="UP000095281"/>
    </source>
</evidence>